<dbReference type="Gene3D" id="3.60.40.10">
    <property type="entry name" value="PPM-type phosphatase domain"/>
    <property type="match status" value="1"/>
</dbReference>
<dbReference type="Proteomes" id="UP000759443">
    <property type="component" value="Unassembled WGS sequence"/>
</dbReference>
<keyword evidence="3" id="KW-0418">Kinase</keyword>
<dbReference type="SUPFAM" id="SSF56112">
    <property type="entry name" value="Protein kinase-like (PK-like)"/>
    <property type="match status" value="1"/>
</dbReference>
<evidence type="ECO:0000256" key="1">
    <source>
        <dbReference type="ARBA" id="ARBA00022679"/>
    </source>
</evidence>
<evidence type="ECO:0000259" key="6">
    <source>
        <dbReference type="PROSITE" id="PS50011"/>
    </source>
</evidence>
<dbReference type="Pfam" id="PF00069">
    <property type="entry name" value="Pkinase"/>
    <property type="match status" value="1"/>
</dbReference>
<dbReference type="Gene3D" id="1.10.510.10">
    <property type="entry name" value="Transferase(Phosphotransferase) domain 1"/>
    <property type="match status" value="1"/>
</dbReference>
<dbReference type="PANTHER" id="PTHR43289">
    <property type="entry name" value="MITOGEN-ACTIVATED PROTEIN KINASE KINASE KINASE 20-RELATED"/>
    <property type="match status" value="1"/>
</dbReference>
<dbReference type="InterPro" id="IPR008266">
    <property type="entry name" value="Tyr_kinase_AS"/>
</dbReference>
<dbReference type="Gene3D" id="3.30.200.20">
    <property type="entry name" value="Phosphorylase Kinase, domain 1"/>
    <property type="match status" value="1"/>
</dbReference>
<keyword evidence="9" id="KW-1185">Reference proteome</keyword>
<feature type="transmembrane region" description="Helical" evidence="5">
    <location>
        <begin position="559"/>
        <end position="577"/>
    </location>
</feature>
<dbReference type="PANTHER" id="PTHR43289:SF6">
    <property type="entry name" value="SERINE_THREONINE-PROTEIN KINASE NEKL-3"/>
    <property type="match status" value="1"/>
</dbReference>
<keyword evidence="2" id="KW-0547">Nucleotide-binding</keyword>
<dbReference type="EMBL" id="JAGGJU010000004">
    <property type="protein sequence ID" value="MBP1850201.1"/>
    <property type="molecule type" value="Genomic_DNA"/>
</dbReference>
<dbReference type="SUPFAM" id="SSF81606">
    <property type="entry name" value="PP2C-like"/>
    <property type="match status" value="1"/>
</dbReference>
<dbReference type="PROSITE" id="PS00109">
    <property type="entry name" value="PROTEIN_KINASE_TYR"/>
    <property type="match status" value="1"/>
</dbReference>
<dbReference type="InterPro" id="IPR011009">
    <property type="entry name" value="Kinase-like_dom_sf"/>
</dbReference>
<proteinExistence type="predicted"/>
<feature type="domain" description="PPM-type phosphatase" evidence="7">
    <location>
        <begin position="12"/>
        <end position="243"/>
    </location>
</feature>
<dbReference type="Pfam" id="PF13672">
    <property type="entry name" value="PP2C_2"/>
    <property type="match status" value="1"/>
</dbReference>
<dbReference type="SMART" id="SM00332">
    <property type="entry name" value="PP2Cc"/>
    <property type="match status" value="1"/>
</dbReference>
<reference evidence="8 9" key="1">
    <citation type="submission" date="2021-03" db="EMBL/GenBank/DDBJ databases">
        <title>Genomic Encyclopedia of Type Strains, Phase IV (KMG-IV): sequencing the most valuable type-strain genomes for metagenomic binning, comparative biology and taxonomic classification.</title>
        <authorList>
            <person name="Goeker M."/>
        </authorList>
    </citation>
    <scope>NUCLEOTIDE SEQUENCE [LARGE SCALE GENOMIC DNA]</scope>
    <source>
        <strain evidence="8 9">DSM 21600</strain>
    </source>
</reference>
<organism evidence="8 9">
    <name type="scientific">Rhizobium halophytocola</name>
    <dbReference type="NCBI Taxonomy" id="735519"/>
    <lineage>
        <taxon>Bacteria</taxon>
        <taxon>Pseudomonadati</taxon>
        <taxon>Pseudomonadota</taxon>
        <taxon>Alphaproteobacteria</taxon>
        <taxon>Hyphomicrobiales</taxon>
        <taxon>Rhizobiaceae</taxon>
        <taxon>Rhizobium/Agrobacterium group</taxon>
        <taxon>Rhizobium</taxon>
    </lineage>
</organism>
<dbReference type="CDD" id="cd14014">
    <property type="entry name" value="STKc_PknB_like"/>
    <property type="match status" value="1"/>
</dbReference>
<sequence length="599" mass="65303">MRGQMPSSLSVTIGQYSDKGRKAGNQDFLGALVPDGSALALKGIALAVADGISTSDVGHVAAETAVKSFLSDYYCTADSWPVKTAAERVISAANAWLAAETRRSAGAYDRDRGYVTTLSALVLKARTAHLFHVGDSRIHRLAGRSLEQLTQDHTVRLSSAQAYLGRALGVESHVEIDHRSLAVARGDIFVMTTDGVHDAVDPATMAATIGRNCGDLDLAARLIAEKALENGSNDNVTVQIVRINALPDPEADDYMGSASGLPLPAIPQPGVQFEGFRICRTLSSSSRSHVFLAEDMETGALAVLKLPSIDMRDDPDYLRRFAMEEWIARRINSAHVARAYAREAPRQCLFVAQEFIEGETLEARMADRGQMALGPVRDIAGQIARGLRAFHRMEMLHQDIRPANLLIDRTGTVKILDFGSVQVAGVDEAVTAARDEPIPGTLQYTAPECLLGHPGSEQSDLFSLGVITYQMLTGHLPYGADAARIRSPRDLTRLRYRPAGPRNPAVPDWVDCALEKAVHPEPARRYQAISEFIHDLSHPNPAFARPRRLALIERNPLRFWQGLCLLLFFTAVALLFASHGRAGEFHPIETTIAKERTIA</sequence>
<dbReference type="InterPro" id="IPR000719">
    <property type="entry name" value="Prot_kinase_dom"/>
</dbReference>
<keyword evidence="4" id="KW-0067">ATP-binding</keyword>
<dbReference type="PROSITE" id="PS51746">
    <property type="entry name" value="PPM_2"/>
    <property type="match status" value="1"/>
</dbReference>
<evidence type="ECO:0000259" key="7">
    <source>
        <dbReference type="PROSITE" id="PS51746"/>
    </source>
</evidence>
<dbReference type="InterPro" id="IPR036457">
    <property type="entry name" value="PPM-type-like_dom_sf"/>
</dbReference>
<dbReference type="PROSITE" id="PS50011">
    <property type="entry name" value="PROTEIN_KINASE_DOM"/>
    <property type="match status" value="1"/>
</dbReference>
<gene>
    <name evidence="8" type="ORF">J2Z17_001635</name>
</gene>
<evidence type="ECO:0000256" key="5">
    <source>
        <dbReference type="SAM" id="Phobius"/>
    </source>
</evidence>
<evidence type="ECO:0000313" key="9">
    <source>
        <dbReference type="Proteomes" id="UP000759443"/>
    </source>
</evidence>
<evidence type="ECO:0000256" key="3">
    <source>
        <dbReference type="ARBA" id="ARBA00022777"/>
    </source>
</evidence>
<dbReference type="InterPro" id="IPR001932">
    <property type="entry name" value="PPM-type_phosphatase-like_dom"/>
</dbReference>
<name>A0ABS4DWX5_9HYPH</name>
<evidence type="ECO:0000256" key="4">
    <source>
        <dbReference type="ARBA" id="ARBA00022840"/>
    </source>
</evidence>
<dbReference type="CDD" id="cd00143">
    <property type="entry name" value="PP2Cc"/>
    <property type="match status" value="1"/>
</dbReference>
<evidence type="ECO:0000313" key="8">
    <source>
        <dbReference type="EMBL" id="MBP1850201.1"/>
    </source>
</evidence>
<feature type="domain" description="Protein kinase" evidence="6">
    <location>
        <begin position="276"/>
        <end position="537"/>
    </location>
</feature>
<dbReference type="SMART" id="SM00331">
    <property type="entry name" value="PP2C_SIG"/>
    <property type="match status" value="1"/>
</dbReference>
<comment type="caution">
    <text evidence="8">The sequence shown here is derived from an EMBL/GenBank/DDBJ whole genome shotgun (WGS) entry which is preliminary data.</text>
</comment>
<keyword evidence="5" id="KW-1133">Transmembrane helix</keyword>
<evidence type="ECO:0000256" key="2">
    <source>
        <dbReference type="ARBA" id="ARBA00022741"/>
    </source>
</evidence>
<keyword evidence="5" id="KW-0472">Membrane</keyword>
<keyword evidence="1" id="KW-0808">Transferase</keyword>
<accession>A0ABS4DWX5</accession>
<keyword evidence="5" id="KW-0812">Transmembrane</keyword>
<protein>
    <submittedName>
        <fullName evidence="8">Serine/threonine protein phosphatase PrpC</fullName>
    </submittedName>
</protein>